<accession>A0A1G2IQS9</accession>
<organism evidence="1 2">
    <name type="scientific">Candidatus Staskawiczbacteria bacterium RIFCSPLOWO2_12_FULL_37_15</name>
    <dbReference type="NCBI Taxonomy" id="1802218"/>
    <lineage>
        <taxon>Bacteria</taxon>
        <taxon>Candidatus Staskawicziibacteriota</taxon>
    </lineage>
</organism>
<protein>
    <recommendedName>
        <fullName evidence="3">Zinc-binding domain-containing protein</fullName>
    </recommendedName>
</protein>
<reference evidence="1 2" key="1">
    <citation type="journal article" date="2016" name="Nat. Commun.">
        <title>Thousands of microbial genomes shed light on interconnected biogeochemical processes in an aquifer system.</title>
        <authorList>
            <person name="Anantharaman K."/>
            <person name="Brown C.T."/>
            <person name="Hug L.A."/>
            <person name="Sharon I."/>
            <person name="Castelle C.J."/>
            <person name="Probst A.J."/>
            <person name="Thomas B.C."/>
            <person name="Singh A."/>
            <person name="Wilkins M.J."/>
            <person name="Karaoz U."/>
            <person name="Brodie E.L."/>
            <person name="Williams K.H."/>
            <person name="Hubbard S.S."/>
            <person name="Banfield J.F."/>
        </authorList>
    </citation>
    <scope>NUCLEOTIDE SEQUENCE [LARGE SCALE GENOMIC DNA]</scope>
</reference>
<dbReference type="EMBL" id="MHPE01000014">
    <property type="protein sequence ID" value="OGZ77274.1"/>
    <property type="molecule type" value="Genomic_DNA"/>
</dbReference>
<evidence type="ECO:0008006" key="3">
    <source>
        <dbReference type="Google" id="ProtNLM"/>
    </source>
</evidence>
<comment type="caution">
    <text evidence="1">The sequence shown here is derived from an EMBL/GenBank/DDBJ whole genome shotgun (WGS) entry which is preliminary data.</text>
</comment>
<name>A0A1G2IQS9_9BACT</name>
<dbReference type="Proteomes" id="UP000178632">
    <property type="component" value="Unassembled WGS sequence"/>
</dbReference>
<gene>
    <name evidence="1" type="ORF">A3G45_02270</name>
</gene>
<proteinExistence type="predicted"/>
<sequence>MSREREAEIKNCQNCKKDFTIEPDDFAFYEKIKVPPPVNCPRCRFIIFAPTARRLFTASSATMQK</sequence>
<evidence type="ECO:0000313" key="1">
    <source>
        <dbReference type="EMBL" id="OGZ77274.1"/>
    </source>
</evidence>
<dbReference type="AlphaFoldDB" id="A0A1G2IQS9"/>
<evidence type="ECO:0000313" key="2">
    <source>
        <dbReference type="Proteomes" id="UP000178632"/>
    </source>
</evidence>